<evidence type="ECO:0000256" key="1">
    <source>
        <dbReference type="ARBA" id="ARBA00004514"/>
    </source>
</evidence>
<dbReference type="EMBL" id="PXZM01000008">
    <property type="protein sequence ID" value="PSJ98365.1"/>
    <property type="molecule type" value="Genomic_DNA"/>
</dbReference>
<evidence type="ECO:0000256" key="4">
    <source>
        <dbReference type="ARBA" id="ARBA00023186"/>
    </source>
</evidence>
<sequence>MEMTVDVLLNGLLETTLRLEKVVSVKDSEPDEWLSVLDEREEMISQMQHQGLDNESLSALQKQQLEKIYEINQRLIPLIDGRMQGVQQQLNNLQRSKLAMNTYNEVGPNGYGAFFDRKK</sequence>
<evidence type="ECO:0000256" key="2">
    <source>
        <dbReference type="ARBA" id="ARBA00022490"/>
    </source>
</evidence>
<protein>
    <recommendedName>
        <fullName evidence="7">Flagellar protein FliT</fullName>
    </recommendedName>
</protein>
<organism evidence="8 9">
    <name type="scientific">Brevibacillus fortis</name>
    <dbReference type="NCBI Taxonomy" id="2126352"/>
    <lineage>
        <taxon>Bacteria</taxon>
        <taxon>Bacillati</taxon>
        <taxon>Bacillota</taxon>
        <taxon>Bacilli</taxon>
        <taxon>Bacillales</taxon>
        <taxon>Paenibacillaceae</taxon>
        <taxon>Brevibacillus</taxon>
    </lineage>
</organism>
<gene>
    <name evidence="8" type="ORF">C7R93_06640</name>
</gene>
<dbReference type="Pfam" id="PF05400">
    <property type="entry name" value="FliT"/>
    <property type="match status" value="1"/>
</dbReference>
<comment type="subcellular location">
    <subcellularLocation>
        <location evidence="1">Cytoplasm</location>
        <location evidence="1">Cytosol</location>
    </subcellularLocation>
</comment>
<accession>A0A2P7VGJ9</accession>
<dbReference type="InterPro" id="IPR008622">
    <property type="entry name" value="FliT"/>
</dbReference>
<dbReference type="RefSeq" id="WP_106838068.1">
    <property type="nucleotide sequence ID" value="NZ_JBCNIW010000006.1"/>
</dbReference>
<keyword evidence="2" id="KW-0963">Cytoplasm</keyword>
<keyword evidence="3" id="KW-1005">Bacterial flagellum biogenesis</keyword>
<proteinExistence type="inferred from homology"/>
<dbReference type="Proteomes" id="UP000240419">
    <property type="component" value="Unassembled WGS sequence"/>
</dbReference>
<evidence type="ECO:0000256" key="6">
    <source>
        <dbReference type="ARBA" id="ARBA00093785"/>
    </source>
</evidence>
<keyword evidence="4" id="KW-0143">Chaperone</keyword>
<evidence type="ECO:0000313" key="9">
    <source>
        <dbReference type="Proteomes" id="UP000240419"/>
    </source>
</evidence>
<comment type="similarity">
    <text evidence="6">Belongs to the bacillales FliT family.</text>
</comment>
<name>A0A2P7VGJ9_9BACL</name>
<evidence type="ECO:0000256" key="3">
    <source>
        <dbReference type="ARBA" id="ARBA00022795"/>
    </source>
</evidence>
<comment type="function">
    <text evidence="5">May act as an export chaperone for the filament capping protein FliD.</text>
</comment>
<keyword evidence="8" id="KW-0966">Cell projection</keyword>
<evidence type="ECO:0000313" key="8">
    <source>
        <dbReference type="EMBL" id="PSJ98365.1"/>
    </source>
</evidence>
<keyword evidence="8" id="KW-0969">Cilium</keyword>
<dbReference type="OrthoDB" id="2468366at2"/>
<evidence type="ECO:0000256" key="5">
    <source>
        <dbReference type="ARBA" id="ARBA00093765"/>
    </source>
</evidence>
<reference evidence="8 9" key="1">
    <citation type="submission" date="2018-03" db="EMBL/GenBank/DDBJ databases">
        <title>Brevisbacillus phylogenomics.</title>
        <authorList>
            <person name="Dunlap C."/>
        </authorList>
    </citation>
    <scope>NUCLEOTIDE SEQUENCE [LARGE SCALE GENOMIC DNA]</scope>
    <source>
        <strain evidence="8 9">NRRL NRS-1210</strain>
    </source>
</reference>
<comment type="caution">
    <text evidence="8">The sequence shown here is derived from an EMBL/GenBank/DDBJ whole genome shotgun (WGS) entry which is preliminary data.</text>
</comment>
<keyword evidence="9" id="KW-1185">Reference proteome</keyword>
<evidence type="ECO:0000256" key="7">
    <source>
        <dbReference type="ARBA" id="ARBA00093797"/>
    </source>
</evidence>
<dbReference type="AlphaFoldDB" id="A0A2P7VGJ9"/>
<keyword evidence="8" id="KW-0282">Flagellum</keyword>